<sequence>MHIRTTHFNPSRPFDLQIATTNLSLKVDVADHFWLVSFSVTGPRERKENAFHFKFPNVGCSVIRAHAPGIFSIISKHTGASMDKNEPCFIPKGEYYMTEPVNMTFPYFPMMVYGRYRLHLQCRDAPKLPVKFCGYMDFEIIPRPG</sequence>
<accession>A0A6P8ZXX6</accession>
<evidence type="ECO:0000313" key="2">
    <source>
        <dbReference type="RefSeq" id="XP_034250263.1"/>
    </source>
</evidence>
<dbReference type="AlphaFoldDB" id="A0A6P8ZXX6"/>
<gene>
    <name evidence="2" type="primary">LOC117650771</name>
</gene>
<dbReference type="InParanoid" id="A0A6P8ZXX6"/>
<evidence type="ECO:0000313" key="1">
    <source>
        <dbReference type="Proteomes" id="UP000515158"/>
    </source>
</evidence>
<keyword evidence="1" id="KW-1185">Reference proteome</keyword>
<organism evidence="2">
    <name type="scientific">Thrips palmi</name>
    <name type="common">Melon thrips</name>
    <dbReference type="NCBI Taxonomy" id="161013"/>
    <lineage>
        <taxon>Eukaryota</taxon>
        <taxon>Metazoa</taxon>
        <taxon>Ecdysozoa</taxon>
        <taxon>Arthropoda</taxon>
        <taxon>Hexapoda</taxon>
        <taxon>Insecta</taxon>
        <taxon>Pterygota</taxon>
        <taxon>Neoptera</taxon>
        <taxon>Paraneoptera</taxon>
        <taxon>Thysanoptera</taxon>
        <taxon>Terebrantia</taxon>
        <taxon>Thripoidea</taxon>
        <taxon>Thripidae</taxon>
        <taxon>Thrips</taxon>
    </lineage>
</organism>
<dbReference type="OrthoDB" id="8221909at2759"/>
<dbReference type="GeneID" id="117650771"/>
<name>A0A6P8ZXX6_THRPL</name>
<proteinExistence type="predicted"/>
<protein>
    <submittedName>
        <fullName evidence="2">Uncharacterized protein LOC117650771</fullName>
    </submittedName>
</protein>
<dbReference type="Proteomes" id="UP000515158">
    <property type="component" value="Unplaced"/>
</dbReference>
<dbReference type="KEGG" id="tpal:117650771"/>
<dbReference type="RefSeq" id="XP_034250263.1">
    <property type="nucleotide sequence ID" value="XM_034394372.1"/>
</dbReference>
<reference evidence="2" key="1">
    <citation type="submission" date="2025-08" db="UniProtKB">
        <authorList>
            <consortium name="RefSeq"/>
        </authorList>
    </citation>
    <scope>IDENTIFICATION</scope>
    <source>
        <tissue evidence="2">Total insect</tissue>
    </source>
</reference>